<dbReference type="InterPro" id="IPR027353">
    <property type="entry name" value="NET_dom"/>
</dbReference>
<evidence type="ECO:0000259" key="7">
    <source>
        <dbReference type="PROSITE" id="PS50014"/>
    </source>
</evidence>
<evidence type="ECO:0000256" key="4">
    <source>
        <dbReference type="PROSITE-ProRule" id="PRU00035"/>
    </source>
</evidence>
<evidence type="ECO:0000256" key="5">
    <source>
        <dbReference type="SAM" id="Coils"/>
    </source>
</evidence>
<gene>
    <name evidence="9" type="ORF">EUGRSUZ_F03145</name>
</gene>
<dbReference type="Gramene" id="KCW69775">
    <property type="protein sequence ID" value="KCW69775"/>
    <property type="gene ID" value="EUGRSUZ_F03145"/>
</dbReference>
<dbReference type="GO" id="GO:0006357">
    <property type="term" value="P:regulation of transcription by RNA polymerase II"/>
    <property type="evidence" value="ECO:0000318"/>
    <property type="project" value="GO_Central"/>
</dbReference>
<dbReference type="PANTHER" id="PTHR45926">
    <property type="entry name" value="OSJNBA0053K19.4 PROTEIN"/>
    <property type="match status" value="1"/>
</dbReference>
<dbReference type="InterPro" id="IPR001487">
    <property type="entry name" value="Bromodomain"/>
</dbReference>
<keyword evidence="2 4" id="KW-0103">Bromodomain</keyword>
<dbReference type="SUPFAM" id="SSF47370">
    <property type="entry name" value="Bromodomain"/>
    <property type="match status" value="1"/>
</dbReference>
<dbReference type="InterPro" id="IPR038336">
    <property type="entry name" value="NET_sf"/>
</dbReference>
<evidence type="ECO:0000256" key="3">
    <source>
        <dbReference type="ARBA" id="ARBA00023163"/>
    </source>
</evidence>
<dbReference type="OMA" id="IVPNNIN"/>
<dbReference type="KEGG" id="egr:104449986"/>
<dbReference type="AlphaFoldDB" id="A0A059BUY9"/>
<dbReference type="PROSITE" id="PS50014">
    <property type="entry name" value="BROMODOMAIN_2"/>
    <property type="match status" value="1"/>
</dbReference>
<dbReference type="OrthoDB" id="21449at2759"/>
<dbReference type="eggNOG" id="KOG1474">
    <property type="taxonomic scope" value="Eukaryota"/>
</dbReference>
<name>A0A059BUY9_EUCGR</name>
<protein>
    <recommendedName>
        <fullName evidence="10">Bromo domain-containing protein</fullName>
    </recommendedName>
</protein>
<dbReference type="GO" id="GO:0004674">
    <property type="term" value="F:protein serine/threonine kinase activity"/>
    <property type="evidence" value="ECO:0000318"/>
    <property type="project" value="GO_Central"/>
</dbReference>
<dbReference type="GO" id="GO:0000785">
    <property type="term" value="C:chromatin"/>
    <property type="evidence" value="ECO:0000318"/>
    <property type="project" value="GO_Central"/>
</dbReference>
<evidence type="ECO:0000313" key="9">
    <source>
        <dbReference type="EMBL" id="KCW69776.1"/>
    </source>
</evidence>
<feature type="coiled-coil region" evidence="5">
    <location>
        <begin position="19"/>
        <end position="46"/>
    </location>
</feature>
<dbReference type="SMART" id="SM00297">
    <property type="entry name" value="BROMO"/>
    <property type="match status" value="1"/>
</dbReference>
<keyword evidence="1" id="KW-0805">Transcription regulation</keyword>
<evidence type="ECO:0000256" key="1">
    <source>
        <dbReference type="ARBA" id="ARBA00023015"/>
    </source>
</evidence>
<keyword evidence="5" id="KW-0175">Coiled coil</keyword>
<evidence type="ECO:0000256" key="2">
    <source>
        <dbReference type="ARBA" id="ARBA00023117"/>
    </source>
</evidence>
<dbReference type="GO" id="GO:0006338">
    <property type="term" value="P:chromatin remodeling"/>
    <property type="evidence" value="ECO:0000318"/>
    <property type="project" value="GO_Central"/>
</dbReference>
<dbReference type="GO" id="GO:0042393">
    <property type="term" value="F:histone binding"/>
    <property type="evidence" value="ECO:0000318"/>
    <property type="project" value="GO_Central"/>
</dbReference>
<dbReference type="Pfam" id="PF17035">
    <property type="entry name" value="BET"/>
    <property type="match status" value="1"/>
</dbReference>
<evidence type="ECO:0008006" key="10">
    <source>
        <dbReference type="Google" id="ProtNLM"/>
    </source>
</evidence>
<dbReference type="FunCoup" id="A0A059BUY9">
    <property type="interactions" value="1379"/>
</dbReference>
<accession>A0A059BUY9</accession>
<dbReference type="EMBL" id="KK198758">
    <property type="protein sequence ID" value="KCW69777.1"/>
    <property type="molecule type" value="Genomic_DNA"/>
</dbReference>
<keyword evidence="3" id="KW-0804">Transcription</keyword>
<dbReference type="EMBL" id="KK198758">
    <property type="protein sequence ID" value="KCW69775.1"/>
    <property type="molecule type" value="Genomic_DNA"/>
</dbReference>
<evidence type="ECO:0000259" key="8">
    <source>
        <dbReference type="PROSITE" id="PS51525"/>
    </source>
</evidence>
<dbReference type="PRINTS" id="PR00503">
    <property type="entry name" value="BROMODOMAIN"/>
</dbReference>
<feature type="domain" description="NET" evidence="8">
    <location>
        <begin position="249"/>
        <end position="330"/>
    </location>
</feature>
<dbReference type="Gene3D" id="1.20.1270.220">
    <property type="match status" value="1"/>
</dbReference>
<feature type="coiled-coil region" evidence="5">
    <location>
        <begin position="196"/>
        <end position="223"/>
    </location>
</feature>
<feature type="compositionally biased region" description="Basic residues" evidence="6">
    <location>
        <begin position="366"/>
        <end position="376"/>
    </location>
</feature>
<feature type="region of interest" description="Disordered" evidence="6">
    <location>
        <begin position="332"/>
        <end position="376"/>
    </location>
</feature>
<dbReference type="Pfam" id="PF00439">
    <property type="entry name" value="Bromodomain"/>
    <property type="match status" value="1"/>
</dbReference>
<reference evidence="9" key="1">
    <citation type="submission" date="2013-07" db="EMBL/GenBank/DDBJ databases">
        <title>The genome of Eucalyptus grandis.</title>
        <authorList>
            <person name="Schmutz J."/>
            <person name="Hayes R."/>
            <person name="Myburg A."/>
            <person name="Tuskan G."/>
            <person name="Grattapaglia D."/>
            <person name="Rokhsar D.S."/>
        </authorList>
    </citation>
    <scope>NUCLEOTIDE SEQUENCE</scope>
    <source>
        <tissue evidence="9">Leaf extractions</tissue>
    </source>
</reference>
<dbReference type="InterPro" id="IPR036427">
    <property type="entry name" value="Bromodomain-like_sf"/>
</dbReference>
<dbReference type="EMBL" id="KK198758">
    <property type="protein sequence ID" value="KCW69776.1"/>
    <property type="molecule type" value="Genomic_DNA"/>
</dbReference>
<sequence length="376" mass="42665">MELDGSIPYVGTGNSTLEIEAYKQEVDQILERVNELEKRVNGVEQFYQDQSKKQLSTTRGSTLSKDERQVNGLKKLQQGGCSRGDTAVKRTRLISQFGVILRQITQHKNAWPFLQPVDVEALGLHDYHKVIEKPMDLSTIKKQMEATDGTAYKNVREICADVRLVFENAMKYNDKKNEIHVMAKTLLEKFEGLPQLRKVMEEEKRLEQEEAEAEAQLDMELAKEAAYARMAREISNELYEADKHLEELRAIALSKCRKISTEEKKKIAAALDKLPVEDVDKALEIVAQNDPNFQSKGDLVDLDLDAQSQCTLWRLKFFVKGALEDQGKGSAVVDVNDNHHDRSNNNNGNDNNTKKRKEICNASARTAKRRSLKASS</sequence>
<dbReference type="GO" id="GO:0003682">
    <property type="term" value="F:chromatin binding"/>
    <property type="evidence" value="ECO:0000318"/>
    <property type="project" value="GO_Central"/>
</dbReference>
<proteinExistence type="predicted"/>
<dbReference type="Gramene" id="KCW69776">
    <property type="protein sequence ID" value="KCW69776"/>
    <property type="gene ID" value="EUGRSUZ_F03145"/>
</dbReference>
<feature type="domain" description="Bromo" evidence="7">
    <location>
        <begin position="105"/>
        <end position="180"/>
    </location>
</feature>
<dbReference type="GO" id="GO:0005634">
    <property type="term" value="C:nucleus"/>
    <property type="evidence" value="ECO:0000318"/>
    <property type="project" value="GO_Central"/>
</dbReference>
<dbReference type="STRING" id="71139.A0A059BUY9"/>
<evidence type="ECO:0000256" key="6">
    <source>
        <dbReference type="SAM" id="MobiDB-lite"/>
    </source>
</evidence>
<dbReference type="Gramene" id="KCW69777">
    <property type="protein sequence ID" value="KCW69777"/>
    <property type="gene ID" value="EUGRSUZ_F03145"/>
</dbReference>
<dbReference type="PROSITE" id="PS51525">
    <property type="entry name" value="NET"/>
    <property type="match status" value="1"/>
</dbReference>
<organism evidence="9">
    <name type="scientific">Eucalyptus grandis</name>
    <name type="common">Flooded gum</name>
    <dbReference type="NCBI Taxonomy" id="71139"/>
    <lineage>
        <taxon>Eukaryota</taxon>
        <taxon>Viridiplantae</taxon>
        <taxon>Streptophyta</taxon>
        <taxon>Embryophyta</taxon>
        <taxon>Tracheophyta</taxon>
        <taxon>Spermatophyta</taxon>
        <taxon>Magnoliopsida</taxon>
        <taxon>eudicotyledons</taxon>
        <taxon>Gunneridae</taxon>
        <taxon>Pentapetalae</taxon>
        <taxon>rosids</taxon>
        <taxon>malvids</taxon>
        <taxon>Myrtales</taxon>
        <taxon>Myrtaceae</taxon>
        <taxon>Myrtoideae</taxon>
        <taxon>Eucalypteae</taxon>
        <taxon>Eucalyptus</taxon>
    </lineage>
</organism>
<dbReference type="Gene3D" id="1.20.920.10">
    <property type="entry name" value="Bromodomain-like"/>
    <property type="match status" value="1"/>
</dbReference>